<feature type="repeat" description="PPR" evidence="2">
    <location>
        <begin position="1013"/>
        <end position="1047"/>
    </location>
</feature>
<protein>
    <submittedName>
        <fullName evidence="5">Leucine rich pentatricopeptide repeat containing</fullName>
    </submittedName>
</protein>
<dbReference type="GeneTree" id="ENSGT00960000186682"/>
<dbReference type="Proteomes" id="UP000264840">
    <property type="component" value="Unplaced"/>
</dbReference>
<dbReference type="PANTHER" id="PTHR46669">
    <property type="entry name" value="LEUCINE-RICH PPR MOTIF-CONTAINING PROTEIN, MITOCHONDRIAL"/>
    <property type="match status" value="1"/>
</dbReference>
<dbReference type="Ensembl" id="ENSHBUT00000032218.1">
    <property type="protein sequence ID" value="ENSHBUP00000029133.1"/>
    <property type="gene ID" value="ENSHBUG00000000393.1"/>
</dbReference>
<feature type="domain" description="PROP1-like PPR" evidence="4">
    <location>
        <begin position="270"/>
        <end position="378"/>
    </location>
</feature>
<dbReference type="InterPro" id="IPR033443">
    <property type="entry name" value="PROP1-like_PPR_dom"/>
</dbReference>
<sequence length="1457" mass="162404">MSQRTFLFTVRLAPLSRGLLASHVVRMFFHAATENMAALLRSSRLLKFSPSGVLQITCTKRNGPTLGRLYSGALCGRRTGVCARQIGPVTENASSRVWSYAAGCVRSFSVATELKDEASIAVRSKQAQQFDWALTRLDSSVRRTGRITKTLLLRIFHDICRAGYPSGNQALLLLRSCGSLLPEVPREERTDLAHRVWEKLKELGAQYDVSHYNALLKVYLQNEFKFSPTDFLAKMEAANIQPNRVTYQRLIAAYCQNGDIEGASTILGFMKNKDLPITEAVFSSLVTGHARAGDIESAKNILSVMHGAGIEPGPDTYVSLLNAYAEKGDLENMKKTLEAAESADCSLMDRDIMQVIFTLAKSKHQQHIPEMVERLRHERGYVPDAMNLCLSLITQGQEDTAFHILKTFPTLQSDNSSDSANLGNFFLRHCINMDMSLEKIICFCKELQESNMHTSPLSFTLSCALEAKKTGTSLELMKLFKEEKLPVRPHFFWPLLTQHVKDKNIAGVVEVMKGMQDLDVSPDVETLSNYILPVFPSIDAARQALKDAGISVESEGFLCSEMRLVAVTDLAKLYTLLSDPSFPSLDLGVFRSSLILGFKKSADVESMVKITEVLYKDERFSKGNSSPAEATAYFLYNLIDSMSEGQVRAQEDKLRKFFSQLQSKNIMISVNLYRGIRNLLDSCHVPELVKDVMALVDPKEKVSNGPVSATPRATGIEGKVLALENKLAELKAENKPLGLVLKQAIQALSAEENLQRALELKQQHEEEMTAGGYAILINLCCRQNNVEEALNLKRELSRKDSSVALDASKYLALVKVLSVNGRMEEAVDILKEMKEKDVPMNDTHMTTLFHTLNAVAAEGDIPSIRRLQDTVFTLGLVKPTANLCSPVVTAYLVSKDVSGALEAALECQKRYNHLPRIHDIIVALVEKGETELLQKAMDFVSQERGEMTMLYDLFFAFLQTGRYREARKIIETPGLRAKPGRVQWYAEKCILNNQIEALEQMVDMTAKLFECDRDEMYNYLLRLCKETNNWQKAEAMWTKMQEENVIPRERTLRLLADILKSNGQEVPFEVPETWYQQAATTQQVKFATTPTATESVSDYQVRLLALCKKGKAKEAFGMLKEADKKGVALGPSPYDHLIRALLAEGSMDEAMAVKDIAETRVPGFKLTDIASSLLIITQSKKGQVKEALERLKSMLQLDHVPSHLAITRLVQALGSHGNVEGIQDVESLIKSLGTSPNLSSMVFVNNTALAHIKNDDVSSAVELLEGIYTSPDSTNPSMSFVFRKVLEAGNDHAMDKLSAMAERLANHFACYRPASDLFLQLLDMDKVEDAKFMLARCNALAEQKEVLLSFVTQKAQTPGQVGKIKNLLSLIPGFAEKELLYPYLMKCHVLDKDLPAAKALHEQMQKEGIVVDELSLKRLAVLYREAGETVPFPEPPESFKFYADKLRAAKAQATAEE</sequence>
<dbReference type="GO" id="GO:0070129">
    <property type="term" value="P:regulation of mitochondrial translation"/>
    <property type="evidence" value="ECO:0007669"/>
    <property type="project" value="TreeGrafter"/>
</dbReference>
<dbReference type="GO" id="GO:0003730">
    <property type="term" value="F:mRNA 3'-UTR binding"/>
    <property type="evidence" value="ECO:0007669"/>
    <property type="project" value="TreeGrafter"/>
</dbReference>
<dbReference type="InterPro" id="IPR002885">
    <property type="entry name" value="PPR_rpt"/>
</dbReference>
<dbReference type="STRING" id="8153.ENSHBUP00000029133"/>
<dbReference type="PANTHER" id="PTHR46669:SF1">
    <property type="entry name" value="LEUCINE-RICH PPR MOTIF-CONTAINING PROTEIN, MITOCHONDRIAL"/>
    <property type="match status" value="1"/>
</dbReference>
<keyword evidence="3" id="KW-0175">Coiled coil</keyword>
<dbReference type="Gene3D" id="1.25.40.10">
    <property type="entry name" value="Tetratricopeptide repeat domain"/>
    <property type="match status" value="4"/>
</dbReference>
<reference evidence="5" key="1">
    <citation type="submission" date="2025-08" db="UniProtKB">
        <authorList>
            <consortium name="Ensembl"/>
        </authorList>
    </citation>
    <scope>IDENTIFICATION</scope>
</reference>
<organism evidence="5 6">
    <name type="scientific">Haplochromis burtoni</name>
    <name type="common">Burton's mouthbrooder</name>
    <name type="synonym">Chromis burtoni</name>
    <dbReference type="NCBI Taxonomy" id="8153"/>
    <lineage>
        <taxon>Eukaryota</taxon>
        <taxon>Metazoa</taxon>
        <taxon>Chordata</taxon>
        <taxon>Craniata</taxon>
        <taxon>Vertebrata</taxon>
        <taxon>Euteleostomi</taxon>
        <taxon>Actinopterygii</taxon>
        <taxon>Neopterygii</taxon>
        <taxon>Teleostei</taxon>
        <taxon>Neoteleostei</taxon>
        <taxon>Acanthomorphata</taxon>
        <taxon>Ovalentaria</taxon>
        <taxon>Cichlomorphae</taxon>
        <taxon>Cichliformes</taxon>
        <taxon>Cichlidae</taxon>
        <taxon>African cichlids</taxon>
        <taxon>Pseudocrenilabrinae</taxon>
        <taxon>Haplochromini</taxon>
        <taxon>Haplochromis</taxon>
    </lineage>
</organism>
<feature type="repeat" description="PPR" evidence="2">
    <location>
        <begin position="243"/>
        <end position="277"/>
    </location>
</feature>
<dbReference type="InterPro" id="IPR033490">
    <property type="entry name" value="LRP130"/>
</dbReference>
<evidence type="ECO:0000256" key="2">
    <source>
        <dbReference type="PROSITE-ProRule" id="PRU00708"/>
    </source>
</evidence>
<dbReference type="GO" id="GO:0005634">
    <property type="term" value="C:nucleus"/>
    <property type="evidence" value="ECO:0007669"/>
    <property type="project" value="TreeGrafter"/>
</dbReference>
<dbReference type="SUPFAM" id="SSF48452">
    <property type="entry name" value="TPR-like"/>
    <property type="match status" value="1"/>
</dbReference>
<dbReference type="InterPro" id="IPR011990">
    <property type="entry name" value="TPR-like_helical_dom_sf"/>
</dbReference>
<evidence type="ECO:0000313" key="6">
    <source>
        <dbReference type="Proteomes" id="UP000264840"/>
    </source>
</evidence>
<accession>A0A3Q2WR53</accession>
<evidence type="ECO:0000256" key="1">
    <source>
        <dbReference type="ARBA" id="ARBA00022737"/>
    </source>
</evidence>
<evidence type="ECO:0000313" key="5">
    <source>
        <dbReference type="Ensembl" id="ENSHBUP00000029133.1"/>
    </source>
</evidence>
<keyword evidence="6" id="KW-1185">Reference proteome</keyword>
<feature type="repeat" description="PPR" evidence="2">
    <location>
        <begin position="806"/>
        <end position="840"/>
    </location>
</feature>
<dbReference type="PROSITE" id="PS51375">
    <property type="entry name" value="PPR"/>
    <property type="match status" value="4"/>
</dbReference>
<keyword evidence="1" id="KW-0677">Repeat</keyword>
<dbReference type="NCBIfam" id="TIGR00756">
    <property type="entry name" value="PPR"/>
    <property type="match status" value="5"/>
</dbReference>
<name>A0A3Q2WR53_HAPBU</name>
<dbReference type="Pfam" id="PF17177">
    <property type="entry name" value="PPR_long"/>
    <property type="match status" value="1"/>
</dbReference>
<reference evidence="5" key="2">
    <citation type="submission" date="2025-09" db="UniProtKB">
        <authorList>
            <consortium name="Ensembl"/>
        </authorList>
    </citation>
    <scope>IDENTIFICATION</scope>
</reference>
<evidence type="ECO:0000259" key="4">
    <source>
        <dbReference type="Pfam" id="PF17177"/>
    </source>
</evidence>
<dbReference type="GO" id="GO:0005739">
    <property type="term" value="C:mitochondrion"/>
    <property type="evidence" value="ECO:0007669"/>
    <property type="project" value="TreeGrafter"/>
</dbReference>
<feature type="repeat" description="PPR" evidence="2">
    <location>
        <begin position="278"/>
        <end position="312"/>
    </location>
</feature>
<evidence type="ECO:0000256" key="3">
    <source>
        <dbReference type="SAM" id="Coils"/>
    </source>
</evidence>
<dbReference type="OMA" id="HIDRNKI"/>
<feature type="coiled-coil region" evidence="3">
    <location>
        <begin position="713"/>
        <end position="767"/>
    </location>
</feature>
<dbReference type="Pfam" id="PF01535">
    <property type="entry name" value="PPR"/>
    <property type="match status" value="4"/>
</dbReference>
<proteinExistence type="predicted"/>